<evidence type="ECO:0000259" key="2">
    <source>
        <dbReference type="SMART" id="SM00331"/>
    </source>
</evidence>
<evidence type="ECO:0000313" key="4">
    <source>
        <dbReference type="Proteomes" id="UP001143480"/>
    </source>
</evidence>
<evidence type="ECO:0000313" key="3">
    <source>
        <dbReference type="EMBL" id="GLL03904.1"/>
    </source>
</evidence>
<dbReference type="Pfam" id="PF07228">
    <property type="entry name" value="SpoIIE"/>
    <property type="match status" value="1"/>
</dbReference>
<dbReference type="InterPro" id="IPR052016">
    <property type="entry name" value="Bact_Sigma-Reg"/>
</dbReference>
<dbReference type="Proteomes" id="UP001143480">
    <property type="component" value="Unassembled WGS sequence"/>
</dbReference>
<dbReference type="InterPro" id="IPR001932">
    <property type="entry name" value="PPM-type_phosphatase-like_dom"/>
</dbReference>
<dbReference type="GO" id="GO:0016791">
    <property type="term" value="F:phosphatase activity"/>
    <property type="evidence" value="ECO:0007669"/>
    <property type="project" value="TreeGrafter"/>
</dbReference>
<reference evidence="3" key="1">
    <citation type="journal article" date="2014" name="Int. J. Syst. Evol. Microbiol.">
        <title>Complete genome sequence of Corynebacterium casei LMG S-19264T (=DSM 44701T), isolated from a smear-ripened cheese.</title>
        <authorList>
            <consortium name="US DOE Joint Genome Institute (JGI-PGF)"/>
            <person name="Walter F."/>
            <person name="Albersmeier A."/>
            <person name="Kalinowski J."/>
            <person name="Ruckert C."/>
        </authorList>
    </citation>
    <scope>NUCLEOTIDE SEQUENCE</scope>
    <source>
        <strain evidence="3">VKM Ac-1321</strain>
    </source>
</reference>
<keyword evidence="1" id="KW-0378">Hydrolase</keyword>
<reference evidence="3" key="2">
    <citation type="submission" date="2023-01" db="EMBL/GenBank/DDBJ databases">
        <authorList>
            <person name="Sun Q."/>
            <person name="Evtushenko L."/>
        </authorList>
    </citation>
    <scope>NUCLEOTIDE SEQUENCE</scope>
    <source>
        <strain evidence="3">VKM Ac-1321</strain>
    </source>
</reference>
<dbReference type="Gene3D" id="3.60.40.10">
    <property type="entry name" value="PPM-type phosphatase domain"/>
    <property type="match status" value="1"/>
</dbReference>
<dbReference type="EMBL" id="BSFP01000038">
    <property type="protein sequence ID" value="GLL03904.1"/>
    <property type="molecule type" value="Genomic_DNA"/>
</dbReference>
<sequence>MREMAAPVGTVPDTALFRLLDHVGEGVLLCDGAATVRYLNPAAAAMLPDVRPGSSRPDGLTGREVTLGDGLVALYLDRVDSAAAFLAATAQRLGGQLNAARVCRATIELAVGELAAAALLVLPTRRGRVRCWHAAGAQAVRQDQATLADLPGAVRDTLDGHPVAQPFLWPGGTPYLGGGEANPAAWVVPIQAASGRSAALIVTELGDGRVELLEEFAARVGAALEAAQLYAAQSRVAVTLQESLRPEPPAPVKGLAWGTAYRPARAAMRIGGDFYGAHPIAGGGSVFYLGDVSGKGVDAAVLTGQVRHSLRALRRVEGDPQRLLHLLNDMLLEGAHDGRFATMILGTAHPRPGGGVRLTLAGGGHLPPLILRGDGTVDALALRGMLVGVTDEPVFGQREVHLAPGESCLLYTDGVTEARGGHRGDEMYGLRRLTGAVSGCAAMPAPALAERVEQVTADWLGGRDHDDIAALVVRAEPVRTPSRHLYAVQRPVATVAS</sequence>
<protein>
    <recommendedName>
        <fullName evidence="2">PPM-type phosphatase domain-containing protein</fullName>
    </recommendedName>
</protein>
<organism evidence="3 4">
    <name type="scientific">Dactylosporangium matsuzakiense</name>
    <dbReference type="NCBI Taxonomy" id="53360"/>
    <lineage>
        <taxon>Bacteria</taxon>
        <taxon>Bacillati</taxon>
        <taxon>Actinomycetota</taxon>
        <taxon>Actinomycetes</taxon>
        <taxon>Micromonosporales</taxon>
        <taxon>Micromonosporaceae</taxon>
        <taxon>Dactylosporangium</taxon>
    </lineage>
</organism>
<evidence type="ECO:0000256" key="1">
    <source>
        <dbReference type="ARBA" id="ARBA00022801"/>
    </source>
</evidence>
<dbReference type="AlphaFoldDB" id="A0A9W6KNN0"/>
<dbReference type="PANTHER" id="PTHR43156:SF2">
    <property type="entry name" value="STAGE II SPORULATION PROTEIN E"/>
    <property type="match status" value="1"/>
</dbReference>
<proteinExistence type="predicted"/>
<dbReference type="PANTHER" id="PTHR43156">
    <property type="entry name" value="STAGE II SPORULATION PROTEIN E-RELATED"/>
    <property type="match status" value="1"/>
</dbReference>
<name>A0A9W6KNN0_9ACTN</name>
<keyword evidence="4" id="KW-1185">Reference proteome</keyword>
<gene>
    <name evidence="3" type="ORF">GCM10017581_056500</name>
</gene>
<accession>A0A9W6KNN0</accession>
<feature type="domain" description="PPM-type phosphatase" evidence="2">
    <location>
        <begin position="255"/>
        <end position="475"/>
    </location>
</feature>
<comment type="caution">
    <text evidence="3">The sequence shown here is derived from an EMBL/GenBank/DDBJ whole genome shotgun (WGS) entry which is preliminary data.</text>
</comment>
<dbReference type="InterPro" id="IPR036457">
    <property type="entry name" value="PPM-type-like_dom_sf"/>
</dbReference>
<dbReference type="SMART" id="SM00331">
    <property type="entry name" value="PP2C_SIG"/>
    <property type="match status" value="1"/>
</dbReference>